<dbReference type="Pfam" id="PF00082">
    <property type="entry name" value="Peptidase_S8"/>
    <property type="match status" value="1"/>
</dbReference>
<feature type="active site" description="Charge relay system" evidence="5 6">
    <location>
        <position position="479"/>
    </location>
</feature>
<dbReference type="GO" id="GO:0004252">
    <property type="term" value="F:serine-type endopeptidase activity"/>
    <property type="evidence" value="ECO:0007669"/>
    <property type="project" value="UniProtKB-UniRule"/>
</dbReference>
<dbReference type="Pfam" id="PF07705">
    <property type="entry name" value="CARDB"/>
    <property type="match status" value="8"/>
</dbReference>
<dbReference type="SUPFAM" id="SSF52743">
    <property type="entry name" value="Subtilisin-like"/>
    <property type="match status" value="1"/>
</dbReference>
<evidence type="ECO:0000313" key="10">
    <source>
        <dbReference type="EMBL" id="ACM21329.1"/>
    </source>
</evidence>
<dbReference type="InterPro" id="IPR051048">
    <property type="entry name" value="Peptidase_S8/S53_subtilisin"/>
</dbReference>
<dbReference type="InterPro" id="IPR034058">
    <property type="entry name" value="TagA/B/C/D_pept_dom"/>
</dbReference>
<keyword evidence="2 6" id="KW-0645">Protease</keyword>
<reference evidence="10 11" key="1">
    <citation type="submission" date="2009-01" db="EMBL/GenBank/DDBJ databases">
        <title>Complete sequence of Geobacter sp. FRC-32.</title>
        <authorList>
            <consortium name="US DOE Joint Genome Institute"/>
            <person name="Lucas S."/>
            <person name="Copeland A."/>
            <person name="Lapidus A."/>
            <person name="Glavina del Rio T."/>
            <person name="Dalin E."/>
            <person name="Tice H."/>
            <person name="Bruce D."/>
            <person name="Goodwin L."/>
            <person name="Pitluck S."/>
            <person name="Saunders E."/>
            <person name="Brettin T."/>
            <person name="Detter J.C."/>
            <person name="Han C."/>
            <person name="Larimer F."/>
            <person name="Land M."/>
            <person name="Hauser L."/>
            <person name="Kyrpides N."/>
            <person name="Ovchinnikova G."/>
            <person name="Kostka J."/>
            <person name="Richardson P."/>
        </authorList>
    </citation>
    <scope>NUCLEOTIDE SEQUENCE [LARGE SCALE GENOMIC DNA]</scope>
    <source>
        <strain evidence="11">DSM 22248 / JCM 15807 / FRC-32</strain>
    </source>
</reference>
<proteinExistence type="inferred from homology"/>
<feature type="domain" description="CARDB" evidence="9">
    <location>
        <begin position="1613"/>
        <end position="1728"/>
    </location>
</feature>
<keyword evidence="3 6" id="KW-0378">Hydrolase</keyword>
<dbReference type="PROSITE" id="PS51892">
    <property type="entry name" value="SUBTILASE"/>
    <property type="match status" value="1"/>
</dbReference>
<feature type="active site" description="Charge relay system" evidence="5 6">
    <location>
        <position position="299"/>
    </location>
</feature>
<dbReference type="InterPro" id="IPR022398">
    <property type="entry name" value="Peptidase_S8_His-AS"/>
</dbReference>
<dbReference type="InterPro" id="IPR015500">
    <property type="entry name" value="Peptidase_S8_subtilisin-rel"/>
</dbReference>
<dbReference type="eggNOG" id="COG1404">
    <property type="taxonomic scope" value="Bacteria"/>
</dbReference>
<evidence type="ECO:0000256" key="5">
    <source>
        <dbReference type="PIRSR" id="PIRSR615500-1"/>
    </source>
</evidence>
<dbReference type="PRINTS" id="PR00723">
    <property type="entry name" value="SUBTILISIN"/>
</dbReference>
<comment type="similarity">
    <text evidence="1 6">Belongs to the peptidase S8 family.</text>
</comment>
<feature type="domain" description="CARDB" evidence="9">
    <location>
        <begin position="986"/>
        <end position="1092"/>
    </location>
</feature>
<dbReference type="PANTHER" id="PTHR43399:SF4">
    <property type="entry name" value="CELL WALL-ASSOCIATED PROTEASE"/>
    <property type="match status" value="1"/>
</dbReference>
<keyword evidence="4 6" id="KW-0720">Serine protease</keyword>
<evidence type="ECO:0000256" key="6">
    <source>
        <dbReference type="PROSITE-ProRule" id="PRU01240"/>
    </source>
</evidence>
<keyword evidence="11" id="KW-1185">Reference proteome</keyword>
<dbReference type="EMBL" id="CP001390">
    <property type="protein sequence ID" value="ACM21329.1"/>
    <property type="molecule type" value="Genomic_DNA"/>
</dbReference>
<dbReference type="Proteomes" id="UP000007721">
    <property type="component" value="Chromosome"/>
</dbReference>
<dbReference type="HOGENOM" id="CLU_239466_0_0_7"/>
<dbReference type="Gene3D" id="3.40.50.200">
    <property type="entry name" value="Peptidase S8/S53 domain"/>
    <property type="match status" value="1"/>
</dbReference>
<dbReference type="OrthoDB" id="5395460at2"/>
<evidence type="ECO:0000256" key="4">
    <source>
        <dbReference type="ARBA" id="ARBA00022825"/>
    </source>
</evidence>
<dbReference type="InterPro" id="IPR013783">
    <property type="entry name" value="Ig-like_fold"/>
</dbReference>
<name>B9M2Y3_GEODF</name>
<dbReference type="KEGG" id="geo:Geob_2986"/>
<feature type="domain" description="CARDB" evidence="9">
    <location>
        <begin position="1485"/>
        <end position="1600"/>
    </location>
</feature>
<dbReference type="InterPro" id="IPR000209">
    <property type="entry name" value="Peptidase_S8/S53_dom"/>
</dbReference>
<feature type="domain" description="CARDB" evidence="9">
    <location>
        <begin position="1357"/>
        <end position="1472"/>
    </location>
</feature>
<dbReference type="InterPro" id="IPR023828">
    <property type="entry name" value="Peptidase_S8_Ser-AS"/>
</dbReference>
<evidence type="ECO:0000256" key="3">
    <source>
        <dbReference type="ARBA" id="ARBA00022801"/>
    </source>
</evidence>
<gene>
    <name evidence="10" type="ordered locus">Geob_2986</name>
</gene>
<organism evidence="10 11">
    <name type="scientific">Geotalea daltonii (strain DSM 22248 / JCM 15807 / FRC-32)</name>
    <name type="common">Geobacter daltonii</name>
    <dbReference type="NCBI Taxonomy" id="316067"/>
    <lineage>
        <taxon>Bacteria</taxon>
        <taxon>Pseudomonadati</taxon>
        <taxon>Thermodesulfobacteriota</taxon>
        <taxon>Desulfuromonadia</taxon>
        <taxon>Geobacterales</taxon>
        <taxon>Geobacteraceae</taxon>
        <taxon>Geotalea</taxon>
    </lineage>
</organism>
<evidence type="ECO:0000256" key="2">
    <source>
        <dbReference type="ARBA" id="ARBA00022670"/>
    </source>
</evidence>
<dbReference type="PROSITE" id="PS00137">
    <property type="entry name" value="SUBTILASE_HIS"/>
    <property type="match status" value="1"/>
</dbReference>
<dbReference type="Pfam" id="PF09136">
    <property type="entry name" value="Glucodextran_B"/>
    <property type="match status" value="1"/>
</dbReference>
<sequence>MYRYRLSRMLGLLLPVLIILGGVGISHAQNRVQINGYNFDLKEGEPSVPAVLDTADEQEPDKGPPENGRQKKRSDRKWIVQFDGPVHEADKKQLAELGARIGDYVPDFAFIVSMDNKTTNEVKKLPFVSGVVRYKPAYKIHQNLKDESGELRVQKGKKVKLHIKLDSKENQSQVLSIVHGKKGKVLDVSGDLLRVEVNQEDIAQLAQIEEVLSVEEATDLQLLNDTSKWVIQTYTSNNTKIWDHGLHGEGQIVGIGDSGIDYDMPWFRDPAGTTIGPMHRKVVGYDPTYGDDYDSNSGHGTHVAGSVGGDRTPVDGLANANGMAPKSRFFLQDISPGETRYVYPPSDLGLMFITAYNAGARLHTNSWGGGGSSYNAAAMSVDRFMWEHKDFLALFANGNAGPGVGSVGYPASAKSVVSVGATENGTGAENIASFSSNGPTADGRIKPTITAPGVNIISADSDGIKNSNNSGTLSYSGTSMATPTVAGAAALVRQYYTEGFYPGGAANSANAFTPSAALIKATLVNSGQNMSGSNTDDVIPSSGQGWGRINISKTLSFSGDANTLEVLDNNTGLATGESWSQPYFVTGDHALKATLVWTDYPGAVGAAKALVNDLDLTITAPDGTTYTGNVFSNGESAAGGNADRLNVEEQILIKAPNKGTYTITISGYNIPNGPQPFALVLTGASGVTSKGMISLNKNRYNAAGTVEIKVADLDLNSDSTTLQEVYVNIKSDTEQAGERVRLVETTPDSSVFTGTVGLRLGAPASNNGYLEVIGGNTVTGTYEDANDGTGSPATATATALIDITPPVISSVTVDSISDIGATAAWLTDEPADSTINYGETGALGSYKSDFKLSTQHGIGLGNLKEAKTYYYELYSTDEAGNLVKSDNGGRLYSFTTANVPPELTANSSNGYDTYLPESNIYGTATDHSGIASITVNGTEATYRSSDGYYELAVPLTLGMNNFTVIATDTLGNAQTTGVSINRLQPPDLVMQTIAGPPTAGTGASAAITDTVCNIGVGNSNAFSLGLYLSSDNSIATSDTRVGSRSVASLAAGQCSSGTTTVTLNGSMGSYYVGAIADYANVQYEADETNNSLAGNLLELRGPDLVVTSVSGPTVIDTDTDSTPPATVVVKVKNIGEGRASNTFLVRPYLSTDNAITTADTSLGAQYIYGLAAGEEVTLTFTTTIPRGAGGATPYYFGAITDTGNANTEIDEANNALAGNLVTVNRTQVTPDLVVTSVAGPTVIDTDTDSTPPATVTVKVKNSGNGRAWNTFLVRPYLSADNAITTADTSLGAQYIYGLAAGEEVTLTFTTTIPRGAGGATPYYFGAITDTGNANTEIDEANNALAGNLVTVNRTQVTPDLVVTSVAGPTVIDTDTDSTPPATVTVKVKNSGNGRAWNTFLVRPYLSADNAITTADTSLGAQYIYGLAAGEEVTLTFTTTIPRGAGGATPYYFGAITDTGNANTEIDEANNALAGNLVTVNRTQMTPDLVVTSVAGPTVIDTDTDSTPPATVTVKVKNSGNGRAWNTFLVRPYLSTDNAITTADTSLGAQYIYGLAAGEEVTLTFTTTIPRGAGGATPYYFGAITDTGNANTEIDEANNALAGNLVTVNRTQVTPDLVVTSVAGPTVIDTDTDSTPPATVTVKVKNSGNGRAWNTFLVRPYLSTDNAITTADTSLGAQYIYGLAAGEEVTLTFTTTIPRGAGGATPYYFGAITDTGNANTEIDEANNALAGNLVTVNRTQVTPDLVVTSVAGPTVIDTDTDSTPPATVTVKVKNSGNGRAWNTFLVRPYLSADNAITTADTSLGAQYIYGLAAGEEVTLTFTTTIPRGAGGATPYYFGAITDTGNANTEIDEANNALAGNLVTVNRTQVTPDLVVTSVAGPLSANTGQMVPVTLKVKNAGNGRAWNTFLVRSYISADNEITTADTSLGAQYIYGLAAGEETTITINGTVPSTFVSGTYYFGGIADTGNANAELNETNNALAGNEIVITKL</sequence>
<dbReference type="RefSeq" id="WP_012648057.1">
    <property type="nucleotide sequence ID" value="NC_011979.1"/>
</dbReference>
<evidence type="ECO:0000259" key="9">
    <source>
        <dbReference type="Pfam" id="PF07705"/>
    </source>
</evidence>
<evidence type="ECO:0000256" key="7">
    <source>
        <dbReference type="SAM" id="MobiDB-lite"/>
    </source>
</evidence>
<protein>
    <submittedName>
        <fullName evidence="10">Peptidase, CARDB domain repeat-containing, putative</fullName>
    </submittedName>
</protein>
<dbReference type="eggNOG" id="COG1572">
    <property type="taxonomic scope" value="Bacteria"/>
</dbReference>
<feature type="domain" description="CARDB" evidence="9">
    <location>
        <begin position="1102"/>
        <end position="1216"/>
    </location>
</feature>
<dbReference type="PANTHER" id="PTHR43399">
    <property type="entry name" value="SUBTILISIN-RELATED"/>
    <property type="match status" value="1"/>
</dbReference>
<feature type="domain" description="Peptidase S8/S53" evidence="8">
    <location>
        <begin position="248"/>
        <end position="547"/>
    </location>
</feature>
<feature type="region of interest" description="Disordered" evidence="7">
    <location>
        <begin position="53"/>
        <end position="75"/>
    </location>
</feature>
<dbReference type="Gene3D" id="2.60.40.10">
    <property type="entry name" value="Immunoglobulins"/>
    <property type="match status" value="9"/>
</dbReference>
<dbReference type="GO" id="GO:0006508">
    <property type="term" value="P:proteolysis"/>
    <property type="evidence" value="ECO:0007669"/>
    <property type="project" value="UniProtKB-KW"/>
</dbReference>
<evidence type="ECO:0000256" key="1">
    <source>
        <dbReference type="ARBA" id="ARBA00011073"/>
    </source>
</evidence>
<dbReference type="InterPro" id="IPR036852">
    <property type="entry name" value="Peptidase_S8/S53_dom_sf"/>
</dbReference>
<evidence type="ECO:0000259" key="8">
    <source>
        <dbReference type="Pfam" id="PF00082"/>
    </source>
</evidence>
<accession>B9M2Y3</accession>
<dbReference type="InterPro" id="IPR011635">
    <property type="entry name" value="CARDB"/>
</dbReference>
<dbReference type="Gene3D" id="2.60.120.380">
    <property type="match status" value="1"/>
</dbReference>
<feature type="domain" description="CARDB" evidence="9">
    <location>
        <begin position="1741"/>
        <end position="1856"/>
    </location>
</feature>
<dbReference type="PROSITE" id="PS00138">
    <property type="entry name" value="SUBTILASE_SER"/>
    <property type="match status" value="1"/>
</dbReference>
<dbReference type="CDD" id="cd04842">
    <property type="entry name" value="Peptidases_S8_Kp43_protease"/>
    <property type="match status" value="1"/>
</dbReference>
<feature type="active site" description="Charge relay system" evidence="5 6">
    <location>
        <position position="257"/>
    </location>
</feature>
<feature type="domain" description="CARDB" evidence="9">
    <location>
        <begin position="1869"/>
        <end position="1979"/>
    </location>
</feature>
<evidence type="ECO:0000313" key="11">
    <source>
        <dbReference type="Proteomes" id="UP000007721"/>
    </source>
</evidence>
<dbReference type="STRING" id="316067.Geob_2986"/>
<feature type="domain" description="CARDB" evidence="9">
    <location>
        <begin position="1229"/>
        <end position="1344"/>
    </location>
</feature>